<feature type="transmembrane region" description="Helical" evidence="6">
    <location>
        <begin position="69"/>
        <end position="87"/>
    </location>
</feature>
<dbReference type="InterPro" id="IPR051401">
    <property type="entry name" value="GtrA_CellWall_Glycosyl"/>
</dbReference>
<keyword evidence="3 6" id="KW-0812">Transmembrane</keyword>
<organism evidence="8">
    <name type="scientific">hydrothermal vent metagenome</name>
    <dbReference type="NCBI Taxonomy" id="652676"/>
    <lineage>
        <taxon>unclassified sequences</taxon>
        <taxon>metagenomes</taxon>
        <taxon>ecological metagenomes</taxon>
    </lineage>
</organism>
<feature type="domain" description="GtrA/DPMS transmembrane" evidence="7">
    <location>
        <begin position="9"/>
        <end position="129"/>
    </location>
</feature>
<dbReference type="GO" id="GO:0000271">
    <property type="term" value="P:polysaccharide biosynthetic process"/>
    <property type="evidence" value="ECO:0007669"/>
    <property type="project" value="InterPro"/>
</dbReference>
<dbReference type="Pfam" id="PF04138">
    <property type="entry name" value="GtrA_DPMS_TM"/>
    <property type="match status" value="1"/>
</dbReference>
<dbReference type="PANTHER" id="PTHR38459:SF1">
    <property type="entry name" value="PROPHAGE BACTOPRENOL-LINKED GLUCOSE TRANSLOCASE HOMOLOG"/>
    <property type="match status" value="1"/>
</dbReference>
<name>A0A3B1BHD9_9ZZZZ</name>
<evidence type="ECO:0000256" key="6">
    <source>
        <dbReference type="SAM" id="Phobius"/>
    </source>
</evidence>
<evidence type="ECO:0000259" key="7">
    <source>
        <dbReference type="Pfam" id="PF04138"/>
    </source>
</evidence>
<evidence type="ECO:0000256" key="1">
    <source>
        <dbReference type="ARBA" id="ARBA00004141"/>
    </source>
</evidence>
<dbReference type="AlphaFoldDB" id="A0A3B1BHD9"/>
<evidence type="ECO:0000256" key="5">
    <source>
        <dbReference type="ARBA" id="ARBA00023136"/>
    </source>
</evidence>
<dbReference type="InterPro" id="IPR007267">
    <property type="entry name" value="GtrA_DPMS_TM"/>
</dbReference>
<evidence type="ECO:0000313" key="8">
    <source>
        <dbReference type="EMBL" id="VAX10808.1"/>
    </source>
</evidence>
<evidence type="ECO:0000256" key="4">
    <source>
        <dbReference type="ARBA" id="ARBA00022989"/>
    </source>
</evidence>
<comment type="subcellular location">
    <subcellularLocation>
        <location evidence="1">Membrane</location>
        <topology evidence="1">Multi-pass membrane protein</topology>
    </subcellularLocation>
</comment>
<dbReference type="GO" id="GO:0005886">
    <property type="term" value="C:plasma membrane"/>
    <property type="evidence" value="ECO:0007669"/>
    <property type="project" value="TreeGrafter"/>
</dbReference>
<dbReference type="EMBL" id="UOFY01000054">
    <property type="protein sequence ID" value="VAX10808.1"/>
    <property type="molecule type" value="Genomic_DNA"/>
</dbReference>
<reference evidence="8" key="1">
    <citation type="submission" date="2018-06" db="EMBL/GenBank/DDBJ databases">
        <authorList>
            <person name="Zhirakovskaya E."/>
        </authorList>
    </citation>
    <scope>NUCLEOTIDE SEQUENCE</scope>
</reference>
<gene>
    <name evidence="8" type="ORF">MNBD_GAMMA25-2460</name>
</gene>
<feature type="transmembrane region" description="Helical" evidence="6">
    <location>
        <begin position="34"/>
        <end position="57"/>
    </location>
</feature>
<sequence>MRNKKEFIQFVLVGGFAAAVNFLSRIIFSQWMEFRISVVVAYGIGMVTAYLLSKFLVFKPSGKKAHEEFFRFTLINIAAIIQVWLISVGLAEYGFPWLAFDFHPEEVAHFIGLSVPVLTSYLGHKHFTFARSA</sequence>
<protein>
    <recommendedName>
        <fullName evidence="7">GtrA/DPMS transmembrane domain-containing protein</fullName>
    </recommendedName>
</protein>
<keyword evidence="4 6" id="KW-1133">Transmembrane helix</keyword>
<evidence type="ECO:0000256" key="2">
    <source>
        <dbReference type="ARBA" id="ARBA00009399"/>
    </source>
</evidence>
<comment type="similarity">
    <text evidence="2">Belongs to the GtrA family.</text>
</comment>
<proteinExistence type="inferred from homology"/>
<feature type="transmembrane region" description="Helical" evidence="6">
    <location>
        <begin position="7"/>
        <end position="28"/>
    </location>
</feature>
<keyword evidence="5 6" id="KW-0472">Membrane</keyword>
<dbReference type="PANTHER" id="PTHR38459">
    <property type="entry name" value="PROPHAGE BACTOPRENOL-LINKED GLUCOSE TRANSLOCASE HOMOLOG"/>
    <property type="match status" value="1"/>
</dbReference>
<feature type="transmembrane region" description="Helical" evidence="6">
    <location>
        <begin position="107"/>
        <end position="124"/>
    </location>
</feature>
<evidence type="ECO:0000256" key="3">
    <source>
        <dbReference type="ARBA" id="ARBA00022692"/>
    </source>
</evidence>
<accession>A0A3B1BHD9</accession>